<evidence type="ECO:0000256" key="1">
    <source>
        <dbReference type="SAM" id="MobiDB-lite"/>
    </source>
</evidence>
<dbReference type="WBParaSite" id="SSLN_0001542201-mRNA-1">
    <property type="protein sequence ID" value="SSLN_0001542201-mRNA-1"/>
    <property type="gene ID" value="SSLN_0001542201"/>
</dbReference>
<dbReference type="EMBL" id="UYSU01039379">
    <property type="protein sequence ID" value="VDM01249.1"/>
    <property type="molecule type" value="Genomic_DNA"/>
</dbReference>
<evidence type="ECO:0000313" key="3">
    <source>
        <dbReference type="Proteomes" id="UP000275846"/>
    </source>
</evidence>
<dbReference type="AlphaFoldDB" id="A0A183TEG5"/>
<evidence type="ECO:0000313" key="2">
    <source>
        <dbReference type="EMBL" id="VDM01249.1"/>
    </source>
</evidence>
<feature type="region of interest" description="Disordered" evidence="1">
    <location>
        <begin position="1"/>
        <end position="26"/>
    </location>
</feature>
<dbReference type="STRING" id="70667.A0A183TEG5"/>
<name>A0A183TEG5_SCHSO</name>
<sequence>MARQDPGHGSPGADWDPQHPRHAEASATAMDQPPVGFFPAATSRATVTTGGLNQVRVSGVVWASTPDMSDSRNSQLTSLKKSYAGGDSNPLDNRAHSWTKLFDFPFLLRSALTPAFQTPSPTASLFSLRGRIIGLGVHWIWVEVPRLEVVLKDSAGAALIRWAQDLHIALTNSPGWVKHVPTGPLSSPTLAFLRHLCVAQLYLQLDLQAALGVHLSCKSTRLSLAAFQILAGAGSSSGLVITKSCLLGQLGAQRIDHEDHLSLLRGLASGLTSLTKHATGGVISSITGLAATFARNLHTLSLDSEYVQRVTQTRQRTGEPSSLFHGLRLGLSEFGISLLGGLTGIANHPLQALMSSVEEASSSSPSCLHWRLISRPTLLPPAGLQPRPRPQPL</sequence>
<accession>A0A183TEG5</accession>
<protein>
    <submittedName>
        <fullName evidence="4">VPS13_C domain-containing protein</fullName>
    </submittedName>
</protein>
<evidence type="ECO:0000313" key="4">
    <source>
        <dbReference type="WBParaSite" id="SSLN_0001542201-mRNA-1"/>
    </source>
</evidence>
<dbReference type="InterPro" id="IPR039782">
    <property type="entry name" value="VPS13B"/>
</dbReference>
<keyword evidence="3" id="KW-1185">Reference proteome</keyword>
<organism evidence="4">
    <name type="scientific">Schistocephalus solidus</name>
    <name type="common">Tapeworm</name>
    <dbReference type="NCBI Taxonomy" id="70667"/>
    <lineage>
        <taxon>Eukaryota</taxon>
        <taxon>Metazoa</taxon>
        <taxon>Spiralia</taxon>
        <taxon>Lophotrochozoa</taxon>
        <taxon>Platyhelminthes</taxon>
        <taxon>Cestoda</taxon>
        <taxon>Eucestoda</taxon>
        <taxon>Diphyllobothriidea</taxon>
        <taxon>Diphyllobothriidae</taxon>
        <taxon>Schistocephalus</taxon>
    </lineage>
</organism>
<dbReference type="PANTHER" id="PTHR12517:SF0">
    <property type="entry name" value="INTERMEMBRANE LIPID TRANSFER PROTEIN VPS13B"/>
    <property type="match status" value="1"/>
</dbReference>
<dbReference type="OrthoDB" id="445152at2759"/>
<dbReference type="Proteomes" id="UP000275846">
    <property type="component" value="Unassembled WGS sequence"/>
</dbReference>
<dbReference type="PANTHER" id="PTHR12517">
    <property type="entry name" value="VACUOLAR PROTEIN SORTING-ASSOCIATED PROTEIN 13B"/>
    <property type="match status" value="1"/>
</dbReference>
<gene>
    <name evidence="2" type="ORF">SSLN_LOCUS14863</name>
</gene>
<reference evidence="4" key="1">
    <citation type="submission" date="2016-06" db="UniProtKB">
        <authorList>
            <consortium name="WormBaseParasite"/>
        </authorList>
    </citation>
    <scope>IDENTIFICATION</scope>
</reference>
<reference evidence="2 3" key="2">
    <citation type="submission" date="2018-11" db="EMBL/GenBank/DDBJ databases">
        <authorList>
            <consortium name="Pathogen Informatics"/>
        </authorList>
    </citation>
    <scope>NUCLEOTIDE SEQUENCE [LARGE SCALE GENOMIC DNA]</scope>
    <source>
        <strain evidence="2 3">NST_G2</strain>
    </source>
</reference>
<proteinExistence type="predicted"/>